<dbReference type="InterPro" id="IPR045967">
    <property type="entry name" value="HAM1-like_N"/>
</dbReference>
<dbReference type="Pfam" id="PF19343">
    <property type="entry name" value="HAM1_N"/>
    <property type="match status" value="2"/>
</dbReference>
<comment type="caution">
    <text evidence="3">The sequence shown here is derived from an EMBL/GenBank/DDBJ whole genome shotgun (WGS) entry which is preliminary data.</text>
</comment>
<dbReference type="InterPro" id="IPR027842">
    <property type="entry name" value="HAM1-like_C"/>
</dbReference>
<evidence type="ECO:0000259" key="1">
    <source>
        <dbReference type="Pfam" id="PF14613"/>
    </source>
</evidence>
<evidence type="ECO:0000313" key="3">
    <source>
        <dbReference type="EMBL" id="KAF9448146.1"/>
    </source>
</evidence>
<evidence type="ECO:0000259" key="2">
    <source>
        <dbReference type="Pfam" id="PF19343"/>
    </source>
</evidence>
<accession>A0A9P6C176</accession>
<reference evidence="3" key="1">
    <citation type="submission" date="2020-11" db="EMBL/GenBank/DDBJ databases">
        <authorList>
            <consortium name="DOE Joint Genome Institute"/>
            <person name="Ahrendt S."/>
            <person name="Riley R."/>
            <person name="Andreopoulos W."/>
            <person name="Labutti K."/>
            <person name="Pangilinan J."/>
            <person name="Ruiz-Duenas F.J."/>
            <person name="Barrasa J.M."/>
            <person name="Sanchez-Garcia M."/>
            <person name="Camarero S."/>
            <person name="Miyauchi S."/>
            <person name="Serrano A."/>
            <person name="Linde D."/>
            <person name="Babiker R."/>
            <person name="Drula E."/>
            <person name="Ayuso-Fernandez I."/>
            <person name="Pacheco R."/>
            <person name="Padilla G."/>
            <person name="Ferreira P."/>
            <person name="Barriuso J."/>
            <person name="Kellner H."/>
            <person name="Castanera R."/>
            <person name="Alfaro M."/>
            <person name="Ramirez L."/>
            <person name="Pisabarro A.G."/>
            <person name="Kuo A."/>
            <person name="Tritt A."/>
            <person name="Lipzen A."/>
            <person name="He G."/>
            <person name="Yan M."/>
            <person name="Ng V."/>
            <person name="Cullen D."/>
            <person name="Martin F."/>
            <person name="Rosso M.-N."/>
            <person name="Henrissat B."/>
            <person name="Hibbett D."/>
            <person name="Martinez A.T."/>
            <person name="Grigoriev I.V."/>
        </authorList>
    </citation>
    <scope>NUCLEOTIDE SEQUENCE</scope>
    <source>
        <strain evidence="3">MF-IS2</strain>
    </source>
</reference>
<feature type="domain" description="HAM1-like N-terminal" evidence="2">
    <location>
        <begin position="7"/>
        <end position="223"/>
    </location>
</feature>
<dbReference type="Pfam" id="PF14613">
    <property type="entry name" value="HAM1_C"/>
    <property type="match status" value="1"/>
</dbReference>
<protein>
    <submittedName>
        <fullName evidence="3">Uncharacterized protein</fullName>
    </submittedName>
</protein>
<organism evidence="3 4">
    <name type="scientific">Macrolepiota fuliginosa MF-IS2</name>
    <dbReference type="NCBI Taxonomy" id="1400762"/>
    <lineage>
        <taxon>Eukaryota</taxon>
        <taxon>Fungi</taxon>
        <taxon>Dikarya</taxon>
        <taxon>Basidiomycota</taxon>
        <taxon>Agaricomycotina</taxon>
        <taxon>Agaricomycetes</taxon>
        <taxon>Agaricomycetidae</taxon>
        <taxon>Agaricales</taxon>
        <taxon>Agaricineae</taxon>
        <taxon>Agaricaceae</taxon>
        <taxon>Macrolepiota</taxon>
    </lineage>
</organism>
<name>A0A9P6C176_9AGAR</name>
<feature type="domain" description="HAM1-like N-terminal" evidence="2">
    <location>
        <begin position="241"/>
        <end position="564"/>
    </location>
</feature>
<dbReference type="OrthoDB" id="19394at2759"/>
<keyword evidence="4" id="KW-1185">Reference proteome</keyword>
<proteinExistence type="predicted"/>
<feature type="domain" description="HAM1-like C-terminal" evidence="1">
    <location>
        <begin position="596"/>
        <end position="682"/>
    </location>
</feature>
<dbReference type="PANTHER" id="PTHR31138">
    <property type="entry name" value="CHROMOSOME 19, WHOLE GENOME SHOTGUN SEQUENCE"/>
    <property type="match status" value="1"/>
</dbReference>
<dbReference type="Proteomes" id="UP000807342">
    <property type="component" value="Unassembled WGS sequence"/>
</dbReference>
<gene>
    <name evidence="3" type="ORF">P691DRAFT_670047</name>
</gene>
<dbReference type="EMBL" id="MU151171">
    <property type="protein sequence ID" value="KAF9448146.1"/>
    <property type="molecule type" value="Genomic_DNA"/>
</dbReference>
<evidence type="ECO:0000313" key="4">
    <source>
        <dbReference type="Proteomes" id="UP000807342"/>
    </source>
</evidence>
<dbReference type="PANTHER" id="PTHR31138:SF1">
    <property type="entry name" value="PDZ DOMAIN-CONTAINING PROTEIN"/>
    <property type="match status" value="1"/>
</dbReference>
<sequence>MDKSSSILAALDAGKLPSTQQFDRFFTWLSDVGIANIEPSAQGELSGQGRILANDFRRMLDAYKQFLDNKNQDNILQQSIWHLEQGDLTPTEEAKEEHNQALKELHSLQRSIRTVVQVAYHQVTTEGVQLFSDFASVTRLMLADAAELVETQAGKAKESLRHVEQDVQEGKRDAFGRDKGRLQAERGDKKIAWEHGMETVKETGSMLIGAGQTVSEAVEDKAERTTNRLQNAFYATCDRAQSDPAYCHALDTIFTILQKRLDKGLETISDPDFTLAEFIADPTPEQHVPKALEGLKTFFERISGVDFNSLISSFRSIIAIIVNDKDLKSWFYECLGEVRRGLSEAGYARSDSAAEKRRQLQARWRSLLARDDRWKATVDDFKQEFNKVEAGFSHDKDLIRIKKAHERFNGDVERGLVEVGHEAETGLQAAIEQVTWFWQDLFKVYLPRVMSKMKHMPIPRIEYKDQEIEFVLENLDVSSFHMLPSHVYIRNITDVDIQTSAEPAEPSQTAMGALTHIRAQAVQLTLNDVSFWYKDKSLAMGPSEFTGLLHFNLPEKGLDLDLKLRLIPATVKGSHSRENLKHFNVIEKVEVSLAEDIGLEVKDSNHAIFVTLFKPLMVTRVREALERTLTEQIRAAVEWADGVAFDVGKRKEVFQDTGLGGGGSLMAAIWSEAGRLRREGREKGELGIHATGTGVVVEQQLYSKTGHGIGKTEFAMGAEPQILSGDKHGPLGTASTPLSTRLDDMAQEAGLPPVEAGVAQARDVAGEAKKKVKGAMKEGRGRITSFKKSVEDKAALEKQRSGWQSAAFDF</sequence>
<dbReference type="AlphaFoldDB" id="A0A9P6C176"/>